<dbReference type="Gene3D" id="3.40.190.80">
    <property type="match status" value="1"/>
</dbReference>
<comment type="catalytic activity">
    <reaction evidence="1 8">
        <text>a myo-inositol phosphate + H2O = myo-inositol + phosphate</text>
        <dbReference type="Rhea" id="RHEA:24056"/>
        <dbReference type="ChEBI" id="CHEBI:15377"/>
        <dbReference type="ChEBI" id="CHEBI:17268"/>
        <dbReference type="ChEBI" id="CHEBI:43474"/>
        <dbReference type="ChEBI" id="CHEBI:84139"/>
        <dbReference type="EC" id="3.1.3.25"/>
    </reaction>
</comment>
<dbReference type="PRINTS" id="PR01959">
    <property type="entry name" value="SBIMPHPHTASE"/>
</dbReference>
<evidence type="ECO:0000256" key="2">
    <source>
        <dbReference type="ARBA" id="ARBA00001946"/>
    </source>
</evidence>
<dbReference type="EMBL" id="BMDY01000006">
    <property type="protein sequence ID" value="GGB01173.1"/>
    <property type="molecule type" value="Genomic_DNA"/>
</dbReference>
<keyword evidence="6" id="KW-0804">Transcription</keyword>
<dbReference type="InterPro" id="IPR020583">
    <property type="entry name" value="Inositol_monoP_metal-BS"/>
</dbReference>
<dbReference type="Proteomes" id="UP000651977">
    <property type="component" value="Unassembled WGS sequence"/>
</dbReference>
<comment type="caution">
    <text evidence="9">The sequence shown here is derived from an EMBL/GenBank/DDBJ whole genome shotgun (WGS) entry which is preliminary data.</text>
</comment>
<name>A0ABQ1I000_9ALTE</name>
<dbReference type="Pfam" id="PF00459">
    <property type="entry name" value="Inositol_P"/>
    <property type="match status" value="1"/>
</dbReference>
<dbReference type="Gene3D" id="3.30.540.10">
    <property type="entry name" value="Fructose-1,6-Bisphosphatase, subunit A, domain 1"/>
    <property type="match status" value="1"/>
</dbReference>
<keyword evidence="6" id="KW-0805">Transcription regulation</keyword>
<evidence type="ECO:0000256" key="1">
    <source>
        <dbReference type="ARBA" id="ARBA00001033"/>
    </source>
</evidence>
<dbReference type="PANTHER" id="PTHR20854:SF4">
    <property type="entry name" value="INOSITOL-1-MONOPHOSPHATASE-RELATED"/>
    <property type="match status" value="1"/>
</dbReference>
<gene>
    <name evidence="9" type="ORF">GCM10007414_12940</name>
</gene>
<dbReference type="SUPFAM" id="SSF56655">
    <property type="entry name" value="Carbohydrate phosphatase"/>
    <property type="match status" value="1"/>
</dbReference>
<keyword evidence="10" id="KW-1185">Reference proteome</keyword>
<comment type="cofactor">
    <cofactor evidence="2 8">
        <name>Mg(2+)</name>
        <dbReference type="ChEBI" id="CHEBI:18420"/>
    </cofactor>
</comment>
<comment type="similarity">
    <text evidence="3 8">Belongs to the inositol monophosphatase superfamily.</text>
</comment>
<keyword evidence="4 8" id="KW-0479">Metal-binding</keyword>
<evidence type="ECO:0000256" key="3">
    <source>
        <dbReference type="ARBA" id="ARBA00009759"/>
    </source>
</evidence>
<dbReference type="InterPro" id="IPR020550">
    <property type="entry name" value="Inositol_monophosphatase_CS"/>
</dbReference>
<accession>A0ABQ1I000</accession>
<dbReference type="NCBIfam" id="NF008027">
    <property type="entry name" value="PRK10757.1"/>
    <property type="match status" value="1"/>
</dbReference>
<keyword evidence="5 8" id="KW-0378">Hydrolase</keyword>
<dbReference type="EC" id="3.1.3.25" evidence="8"/>
<proteinExistence type="inferred from homology"/>
<evidence type="ECO:0000256" key="8">
    <source>
        <dbReference type="RuleBase" id="RU364068"/>
    </source>
</evidence>
<evidence type="ECO:0000256" key="5">
    <source>
        <dbReference type="ARBA" id="ARBA00022801"/>
    </source>
</evidence>
<evidence type="ECO:0000313" key="10">
    <source>
        <dbReference type="Proteomes" id="UP000651977"/>
    </source>
</evidence>
<dbReference type="CDD" id="cd01639">
    <property type="entry name" value="IMPase"/>
    <property type="match status" value="1"/>
</dbReference>
<dbReference type="PROSITE" id="PS00630">
    <property type="entry name" value="IMP_2"/>
    <property type="match status" value="1"/>
</dbReference>
<organism evidence="9 10">
    <name type="scientific">Agarivorans gilvus</name>
    <dbReference type="NCBI Taxonomy" id="680279"/>
    <lineage>
        <taxon>Bacteria</taxon>
        <taxon>Pseudomonadati</taxon>
        <taxon>Pseudomonadota</taxon>
        <taxon>Gammaproteobacteria</taxon>
        <taxon>Alteromonadales</taxon>
        <taxon>Alteromonadaceae</taxon>
        <taxon>Agarivorans</taxon>
    </lineage>
</organism>
<evidence type="ECO:0000313" key="9">
    <source>
        <dbReference type="EMBL" id="GGB01173.1"/>
    </source>
</evidence>
<evidence type="ECO:0000256" key="6">
    <source>
        <dbReference type="ARBA" id="ARBA00022814"/>
    </source>
</evidence>
<dbReference type="RefSeq" id="WP_055734853.1">
    <property type="nucleotide sequence ID" value="NZ_BMDY01000006.1"/>
</dbReference>
<reference evidence="10" key="1">
    <citation type="journal article" date="2019" name="Int. J. Syst. Evol. Microbiol.">
        <title>The Global Catalogue of Microorganisms (GCM) 10K type strain sequencing project: providing services to taxonomists for standard genome sequencing and annotation.</title>
        <authorList>
            <consortium name="The Broad Institute Genomics Platform"/>
            <consortium name="The Broad Institute Genome Sequencing Center for Infectious Disease"/>
            <person name="Wu L."/>
            <person name="Ma J."/>
        </authorList>
    </citation>
    <scope>NUCLEOTIDE SEQUENCE [LARGE SCALE GENOMIC DNA]</scope>
    <source>
        <strain evidence="10">CGMCC 1.10131</strain>
    </source>
</reference>
<keyword evidence="6" id="KW-0889">Transcription antitermination</keyword>
<protein>
    <recommendedName>
        <fullName evidence="8">Inositol-1-monophosphatase</fullName>
        <ecNumber evidence="8">3.1.3.25</ecNumber>
    </recommendedName>
</protein>
<dbReference type="InterPro" id="IPR033942">
    <property type="entry name" value="IMPase"/>
</dbReference>
<dbReference type="PRINTS" id="PR00377">
    <property type="entry name" value="IMPHPHTASES"/>
</dbReference>
<dbReference type="InterPro" id="IPR022337">
    <property type="entry name" value="Inositol_monophosphatase_SuhB"/>
</dbReference>
<dbReference type="InterPro" id="IPR000760">
    <property type="entry name" value="Inositol_monophosphatase-like"/>
</dbReference>
<sequence length="267" mass="29152">MHAMLNIAIRAARNAGKVVTQAYAQLDKVETTTKGANDYVTNVDKAAEKSIIDTIHNAFPDHSIIAEESGLNQGKDDEYQWVVDPLDGTTNFIKGIPHFSISIALRIRGKTEHAVVYDPLRNELFAASRGKGAQLNGYRLRVSKAKDLDGTIIGTGFPFKRKHYMESYLAMFGSIFAECGDVRRAGSAALDLAYVAAGRLDGFFELNLKPWDIAAGELIAREAGAIVTDFSGNTEYYQSGNIVCANPKVLKAMLANIRPHLNDALKS</sequence>
<dbReference type="PROSITE" id="PS00629">
    <property type="entry name" value="IMP_1"/>
    <property type="match status" value="1"/>
</dbReference>
<dbReference type="PANTHER" id="PTHR20854">
    <property type="entry name" value="INOSITOL MONOPHOSPHATASE"/>
    <property type="match status" value="1"/>
</dbReference>
<evidence type="ECO:0000256" key="4">
    <source>
        <dbReference type="ARBA" id="ARBA00022723"/>
    </source>
</evidence>
<keyword evidence="7 8" id="KW-0460">Magnesium</keyword>
<evidence type="ECO:0000256" key="7">
    <source>
        <dbReference type="ARBA" id="ARBA00022842"/>
    </source>
</evidence>